<accession>A0A7R9FS54</accession>
<dbReference type="PROSITE" id="PS00080">
    <property type="entry name" value="MULTICOPPER_OXIDASE2"/>
    <property type="match status" value="1"/>
</dbReference>
<protein>
    <recommendedName>
        <fullName evidence="4">Plastocyanin-like domain-containing protein</fullName>
    </recommendedName>
</protein>
<feature type="domain" description="Plastocyanin-like" evidence="4">
    <location>
        <begin position="38"/>
        <end position="167"/>
    </location>
</feature>
<dbReference type="InterPro" id="IPR008972">
    <property type="entry name" value="Cupredoxin"/>
</dbReference>
<gene>
    <name evidence="5" type="ORF">DSTB1V02_LOCUS12907</name>
</gene>
<evidence type="ECO:0000313" key="5">
    <source>
        <dbReference type="EMBL" id="CAD7253157.1"/>
    </source>
</evidence>
<dbReference type="EMBL" id="LR904881">
    <property type="protein sequence ID" value="CAD7253157.1"/>
    <property type="molecule type" value="Genomic_DNA"/>
</dbReference>
<sequence length="241" mass="26422">MYTPQVNHISLQVPSGPLLVKGRERDTRRRFCNLTSLEDEGRDCTVEFCHCLHVLSVPQGSVVDVLLVDEGGPCKANHPFHLHGNHFRVLGMGKVGGNASREETEKLLRRGEIRTRLEDAPFKDTVTVPSGGYTLIRFLADNPGYWMMHCHLDYHMELGMGLVWEVGDPASFPLPPRGFPVCDDYIPSAGTEAGATTTTETATTEQEGDEALLLTSGEVATTFSLLAVFASVFLLASDLYA</sequence>
<evidence type="ECO:0000256" key="2">
    <source>
        <dbReference type="ARBA" id="ARBA00023002"/>
    </source>
</evidence>
<organism evidence="5">
    <name type="scientific">Darwinula stevensoni</name>
    <dbReference type="NCBI Taxonomy" id="69355"/>
    <lineage>
        <taxon>Eukaryota</taxon>
        <taxon>Metazoa</taxon>
        <taxon>Ecdysozoa</taxon>
        <taxon>Arthropoda</taxon>
        <taxon>Crustacea</taxon>
        <taxon>Oligostraca</taxon>
        <taxon>Ostracoda</taxon>
        <taxon>Podocopa</taxon>
        <taxon>Podocopida</taxon>
        <taxon>Darwinulocopina</taxon>
        <taxon>Darwinuloidea</taxon>
        <taxon>Darwinulidae</taxon>
        <taxon>Darwinula</taxon>
    </lineage>
</organism>
<evidence type="ECO:0000256" key="1">
    <source>
        <dbReference type="ARBA" id="ARBA00022723"/>
    </source>
</evidence>
<dbReference type="OrthoDB" id="2121828at2759"/>
<evidence type="ECO:0000256" key="3">
    <source>
        <dbReference type="ARBA" id="ARBA00023008"/>
    </source>
</evidence>
<dbReference type="InterPro" id="IPR011706">
    <property type="entry name" value="Cu-oxidase_C"/>
</dbReference>
<dbReference type="GO" id="GO:0006826">
    <property type="term" value="P:iron ion transport"/>
    <property type="evidence" value="ECO:0007669"/>
    <property type="project" value="TreeGrafter"/>
</dbReference>
<dbReference type="Gene3D" id="2.60.40.420">
    <property type="entry name" value="Cupredoxins - blue copper proteins"/>
    <property type="match status" value="1"/>
</dbReference>
<keyword evidence="6" id="KW-1185">Reference proteome</keyword>
<dbReference type="SUPFAM" id="SSF49503">
    <property type="entry name" value="Cupredoxins"/>
    <property type="match status" value="1"/>
</dbReference>
<dbReference type="Pfam" id="PF07731">
    <property type="entry name" value="Cu-oxidase_2"/>
    <property type="match status" value="1"/>
</dbReference>
<keyword evidence="1" id="KW-0479">Metal-binding</keyword>
<dbReference type="GO" id="GO:0005507">
    <property type="term" value="F:copper ion binding"/>
    <property type="evidence" value="ECO:0007669"/>
    <property type="project" value="InterPro"/>
</dbReference>
<dbReference type="CDD" id="cd13905">
    <property type="entry name" value="CuRO_3_tcLLC2_insect_like"/>
    <property type="match status" value="1"/>
</dbReference>
<dbReference type="PANTHER" id="PTHR11709:SF394">
    <property type="entry name" value="FI03373P-RELATED"/>
    <property type="match status" value="1"/>
</dbReference>
<reference evidence="5" key="1">
    <citation type="submission" date="2020-11" db="EMBL/GenBank/DDBJ databases">
        <authorList>
            <person name="Tran Van P."/>
        </authorList>
    </citation>
    <scope>NUCLEOTIDE SEQUENCE</scope>
</reference>
<keyword evidence="3" id="KW-0186">Copper</keyword>
<dbReference type="AlphaFoldDB" id="A0A7R9FS54"/>
<name>A0A7R9FS54_9CRUS</name>
<dbReference type="Proteomes" id="UP000677054">
    <property type="component" value="Unassembled WGS sequence"/>
</dbReference>
<keyword evidence="2" id="KW-0560">Oxidoreductase</keyword>
<evidence type="ECO:0000313" key="6">
    <source>
        <dbReference type="Proteomes" id="UP000677054"/>
    </source>
</evidence>
<dbReference type="GO" id="GO:0016491">
    <property type="term" value="F:oxidoreductase activity"/>
    <property type="evidence" value="ECO:0007669"/>
    <property type="project" value="UniProtKB-KW"/>
</dbReference>
<evidence type="ECO:0000259" key="4">
    <source>
        <dbReference type="Pfam" id="PF07731"/>
    </source>
</evidence>
<dbReference type="PANTHER" id="PTHR11709">
    <property type="entry name" value="MULTI-COPPER OXIDASE"/>
    <property type="match status" value="1"/>
</dbReference>
<dbReference type="InterPro" id="IPR002355">
    <property type="entry name" value="Cu_oxidase_Cu_BS"/>
</dbReference>
<proteinExistence type="predicted"/>
<dbReference type="InterPro" id="IPR045087">
    <property type="entry name" value="Cu-oxidase_fam"/>
</dbReference>
<dbReference type="GO" id="GO:0005886">
    <property type="term" value="C:plasma membrane"/>
    <property type="evidence" value="ECO:0007669"/>
    <property type="project" value="TreeGrafter"/>
</dbReference>
<dbReference type="EMBL" id="CAJPEV010005364">
    <property type="protein sequence ID" value="CAG0903076.1"/>
    <property type="molecule type" value="Genomic_DNA"/>
</dbReference>